<dbReference type="SMART" id="SM00714">
    <property type="entry name" value="LITAF"/>
    <property type="match status" value="1"/>
</dbReference>
<evidence type="ECO:0000256" key="2">
    <source>
        <dbReference type="ARBA" id="ARBA00005975"/>
    </source>
</evidence>
<comment type="similarity">
    <text evidence="2">Belongs to the CDIP1/LITAF family.</text>
</comment>
<dbReference type="GO" id="GO:0008270">
    <property type="term" value="F:zinc ion binding"/>
    <property type="evidence" value="ECO:0007669"/>
    <property type="project" value="TreeGrafter"/>
</dbReference>
<dbReference type="PANTHER" id="PTHR23292">
    <property type="entry name" value="LIPOPOLYSACCHARIDE-INDUCED TUMOR NECROSIS FACTOR-ALPHA FACTOR"/>
    <property type="match status" value="1"/>
</dbReference>
<dbReference type="Pfam" id="PF10601">
    <property type="entry name" value="zf-LITAF-like"/>
    <property type="match status" value="1"/>
</dbReference>
<keyword evidence="10" id="KW-1185">Reference proteome</keyword>
<comment type="subcellular location">
    <subcellularLocation>
        <location evidence="1">Membrane</location>
        <topology evidence="1">Peripheral membrane protein</topology>
    </subcellularLocation>
</comment>
<dbReference type="PROSITE" id="PS51837">
    <property type="entry name" value="LITAF"/>
    <property type="match status" value="1"/>
</dbReference>
<keyword evidence="7" id="KW-1133">Transmembrane helix</keyword>
<dbReference type="GO" id="GO:0016020">
    <property type="term" value="C:membrane"/>
    <property type="evidence" value="ECO:0007669"/>
    <property type="project" value="UniProtKB-SubCell"/>
</dbReference>
<evidence type="ECO:0000256" key="6">
    <source>
        <dbReference type="SAM" id="MobiDB-lite"/>
    </source>
</evidence>
<keyword evidence="3" id="KW-0479">Metal-binding</keyword>
<keyword evidence="7" id="KW-0812">Transmembrane</keyword>
<evidence type="ECO:0000259" key="8">
    <source>
        <dbReference type="PROSITE" id="PS51837"/>
    </source>
</evidence>
<gene>
    <name evidence="9" type="ORF">BCR36DRAFT_408732</name>
</gene>
<dbReference type="STRING" id="1754191.A0A1Y1VL93"/>
<evidence type="ECO:0000256" key="3">
    <source>
        <dbReference type="ARBA" id="ARBA00022723"/>
    </source>
</evidence>
<keyword evidence="4" id="KW-0862">Zinc</keyword>
<dbReference type="InterPro" id="IPR037519">
    <property type="entry name" value="LITAF_fam"/>
</dbReference>
<proteinExistence type="inferred from homology"/>
<protein>
    <recommendedName>
        <fullName evidence="8">LITAF domain-containing protein</fullName>
    </recommendedName>
</protein>
<feature type="compositionally biased region" description="Pro residues" evidence="6">
    <location>
        <begin position="18"/>
        <end position="30"/>
    </location>
</feature>
<keyword evidence="5 7" id="KW-0472">Membrane</keyword>
<dbReference type="AlphaFoldDB" id="A0A1Y1VL93"/>
<feature type="region of interest" description="Disordered" evidence="6">
    <location>
        <begin position="1"/>
        <end position="37"/>
    </location>
</feature>
<name>A0A1Y1VL93_9FUNG</name>
<evidence type="ECO:0000256" key="4">
    <source>
        <dbReference type="ARBA" id="ARBA00022833"/>
    </source>
</evidence>
<comment type="caution">
    <text evidence="9">The sequence shown here is derived from an EMBL/GenBank/DDBJ whole genome shotgun (WGS) entry which is preliminary data.</text>
</comment>
<reference evidence="9 10" key="2">
    <citation type="submission" date="2016-08" db="EMBL/GenBank/DDBJ databases">
        <title>Pervasive Adenine N6-methylation of Active Genes in Fungi.</title>
        <authorList>
            <consortium name="DOE Joint Genome Institute"/>
            <person name="Mondo S.J."/>
            <person name="Dannebaum R.O."/>
            <person name="Kuo R.C."/>
            <person name="Labutti K."/>
            <person name="Haridas S."/>
            <person name="Kuo A."/>
            <person name="Salamov A."/>
            <person name="Ahrendt S.R."/>
            <person name="Lipzen A."/>
            <person name="Sullivan W."/>
            <person name="Andreopoulos W.B."/>
            <person name="Clum A."/>
            <person name="Lindquist E."/>
            <person name="Daum C."/>
            <person name="Ramamoorthy G.K."/>
            <person name="Gryganskyi A."/>
            <person name="Culley D."/>
            <person name="Magnuson J.K."/>
            <person name="James T.Y."/>
            <person name="O'Malley M.A."/>
            <person name="Stajich J.E."/>
            <person name="Spatafora J.W."/>
            <person name="Visel A."/>
            <person name="Grigoriev I.V."/>
        </authorList>
    </citation>
    <scope>NUCLEOTIDE SEQUENCE [LARGE SCALE GENOMIC DNA]</scope>
    <source>
        <strain evidence="10">finn</strain>
    </source>
</reference>
<organism evidence="9 10">
    <name type="scientific">Piromyces finnis</name>
    <dbReference type="NCBI Taxonomy" id="1754191"/>
    <lineage>
        <taxon>Eukaryota</taxon>
        <taxon>Fungi</taxon>
        <taxon>Fungi incertae sedis</taxon>
        <taxon>Chytridiomycota</taxon>
        <taxon>Chytridiomycota incertae sedis</taxon>
        <taxon>Neocallimastigomycetes</taxon>
        <taxon>Neocallimastigales</taxon>
        <taxon>Neocallimastigaceae</taxon>
        <taxon>Piromyces</taxon>
    </lineage>
</organism>
<dbReference type="EMBL" id="MCFH01000003">
    <property type="protein sequence ID" value="ORX59220.1"/>
    <property type="molecule type" value="Genomic_DNA"/>
</dbReference>
<feature type="transmembrane region" description="Helical" evidence="7">
    <location>
        <begin position="192"/>
        <end position="216"/>
    </location>
</feature>
<evidence type="ECO:0000256" key="5">
    <source>
        <dbReference type="ARBA" id="ARBA00023136"/>
    </source>
</evidence>
<feature type="compositionally biased region" description="Polar residues" evidence="6">
    <location>
        <begin position="1"/>
        <end position="13"/>
    </location>
</feature>
<reference evidence="9 10" key="1">
    <citation type="submission" date="2016-08" db="EMBL/GenBank/DDBJ databases">
        <title>Genomes of anaerobic fungi encode conserved fungal cellulosomes for biomass hydrolysis.</title>
        <authorList>
            <consortium name="DOE Joint Genome Institute"/>
            <person name="Haitjema C.H."/>
            <person name="Gilmore S.P."/>
            <person name="Henske J.K."/>
            <person name="Solomon K.V."/>
            <person name="De Groot R."/>
            <person name="Kuo A."/>
            <person name="Mondo S.J."/>
            <person name="Salamov A.A."/>
            <person name="Labutti K."/>
            <person name="Zhao Z."/>
            <person name="Chiniquy J."/>
            <person name="Barry K."/>
            <person name="Brewer H.M."/>
            <person name="Purvine S.O."/>
            <person name="Wright A.T."/>
            <person name="Boxma B."/>
            <person name="Van Alen T."/>
            <person name="Hackstein J.H."/>
            <person name="Baker S.E."/>
            <person name="Grigoriev I.V."/>
            <person name="O'Malley M.A."/>
        </authorList>
    </citation>
    <scope>NUCLEOTIDE SEQUENCE [LARGE SCALE GENOMIC DNA]</scope>
    <source>
        <strain evidence="10">finn</strain>
    </source>
</reference>
<evidence type="ECO:0000313" key="9">
    <source>
        <dbReference type="EMBL" id="ORX59220.1"/>
    </source>
</evidence>
<dbReference type="InterPro" id="IPR006629">
    <property type="entry name" value="LITAF"/>
</dbReference>
<evidence type="ECO:0000313" key="10">
    <source>
        <dbReference type="Proteomes" id="UP000193719"/>
    </source>
</evidence>
<sequence length="238" mass="26051">MSNENQNYHTPVNNLAPVSPPQPNVSPVLPPQSNISPVSPPATILNAPVQIQQGQQMIMQVQDQNSQPMFLPVPNDPNASQSMVYYPHPQSPAVQYYNPANPNVTIVPVIPPEQPPSYQQLTGIPPIIQTPIIPTSSAPAPAPAPDAKESENKNKSAAIPTFGYYVPKSSCIMHCQYCDKDVSTVIQYENNAIIWIASVILLVIGSCLCCIPFLIISIKDVVHYCPNCKTEIARKERF</sequence>
<evidence type="ECO:0000256" key="1">
    <source>
        <dbReference type="ARBA" id="ARBA00004170"/>
    </source>
</evidence>
<accession>A0A1Y1VL93</accession>
<feature type="domain" description="LITAF" evidence="8">
    <location>
        <begin position="153"/>
        <end position="237"/>
    </location>
</feature>
<dbReference type="Proteomes" id="UP000193719">
    <property type="component" value="Unassembled WGS sequence"/>
</dbReference>
<dbReference type="OrthoDB" id="5599753at2759"/>
<evidence type="ECO:0000256" key="7">
    <source>
        <dbReference type="SAM" id="Phobius"/>
    </source>
</evidence>
<dbReference type="PANTHER" id="PTHR23292:SF6">
    <property type="entry name" value="FI16602P1-RELATED"/>
    <property type="match status" value="1"/>
</dbReference>